<dbReference type="CDD" id="cd04301">
    <property type="entry name" value="NAT_SF"/>
    <property type="match status" value="1"/>
</dbReference>
<dbReference type="InterPro" id="IPR052523">
    <property type="entry name" value="Trichothecene_AcTrans"/>
</dbReference>
<organism evidence="2 3">
    <name type="scientific">Micromonospora andamanensis</name>
    <dbReference type="NCBI Taxonomy" id="1287068"/>
    <lineage>
        <taxon>Bacteria</taxon>
        <taxon>Bacillati</taxon>
        <taxon>Actinomycetota</taxon>
        <taxon>Actinomycetes</taxon>
        <taxon>Micromonosporales</taxon>
        <taxon>Micromonosporaceae</taxon>
        <taxon>Micromonospora</taxon>
    </lineage>
</organism>
<dbReference type="SUPFAM" id="SSF55729">
    <property type="entry name" value="Acyl-CoA N-acyltransferases (Nat)"/>
    <property type="match status" value="1"/>
</dbReference>
<dbReference type="Proteomes" id="UP000647017">
    <property type="component" value="Unassembled WGS sequence"/>
</dbReference>
<name>A0ABQ4HVQ0_9ACTN</name>
<dbReference type="InterPro" id="IPR000182">
    <property type="entry name" value="GNAT_dom"/>
</dbReference>
<dbReference type="PANTHER" id="PTHR42791">
    <property type="entry name" value="GNAT FAMILY ACETYLTRANSFERASE"/>
    <property type="match status" value="1"/>
</dbReference>
<proteinExistence type="predicted"/>
<dbReference type="Gene3D" id="3.40.630.30">
    <property type="match status" value="1"/>
</dbReference>
<keyword evidence="3" id="KW-1185">Reference proteome</keyword>
<gene>
    <name evidence="2" type="ORF">Van01_29680</name>
</gene>
<dbReference type="InterPro" id="IPR016181">
    <property type="entry name" value="Acyl_CoA_acyltransferase"/>
</dbReference>
<evidence type="ECO:0000313" key="2">
    <source>
        <dbReference type="EMBL" id="GIJ09754.1"/>
    </source>
</evidence>
<accession>A0ABQ4HVQ0</accession>
<comment type="caution">
    <text evidence="2">The sequence shown here is derived from an EMBL/GenBank/DDBJ whole genome shotgun (WGS) entry which is preliminary data.</text>
</comment>
<dbReference type="RefSeq" id="WP_204007150.1">
    <property type="nucleotide sequence ID" value="NZ_BOOZ01000014.1"/>
</dbReference>
<dbReference type="PANTHER" id="PTHR42791:SF1">
    <property type="entry name" value="N-ACETYLTRANSFERASE DOMAIN-CONTAINING PROTEIN"/>
    <property type="match status" value="1"/>
</dbReference>
<protein>
    <recommendedName>
        <fullName evidence="1">N-acetyltransferase domain-containing protein</fullName>
    </recommendedName>
</protein>
<dbReference type="EMBL" id="BOOZ01000014">
    <property type="protein sequence ID" value="GIJ09754.1"/>
    <property type="molecule type" value="Genomic_DNA"/>
</dbReference>
<feature type="domain" description="N-acetyltransferase" evidence="1">
    <location>
        <begin position="6"/>
        <end position="196"/>
    </location>
</feature>
<dbReference type="PROSITE" id="PS51186">
    <property type="entry name" value="GNAT"/>
    <property type="match status" value="1"/>
</dbReference>
<dbReference type="Pfam" id="PF00583">
    <property type="entry name" value="Acetyltransf_1"/>
    <property type="match status" value="1"/>
</dbReference>
<sequence>MTATMLTARPALASEFDTVLALCLEAFADEAVTAWVVPDSGARLAATRELLAASLAAAIAAEAVVVAFTCHSEAIAASIWIDMDETSKDTEFPAGNDRLTQRLTTVKSLTAARHPKVPHIYLASMGTIPQRRGVGAGTAMLRHGLDRARRLGLPVYLEASTPLNRKLYARHGFADHGAPIQLPEGGPALQPMWHSA</sequence>
<evidence type="ECO:0000313" key="3">
    <source>
        <dbReference type="Proteomes" id="UP000647017"/>
    </source>
</evidence>
<reference evidence="2 3" key="1">
    <citation type="submission" date="2021-01" db="EMBL/GenBank/DDBJ databases">
        <title>Whole genome shotgun sequence of Verrucosispora andamanensis NBRC 109075.</title>
        <authorList>
            <person name="Komaki H."/>
            <person name="Tamura T."/>
        </authorList>
    </citation>
    <scope>NUCLEOTIDE SEQUENCE [LARGE SCALE GENOMIC DNA]</scope>
    <source>
        <strain evidence="2 3">NBRC 109075</strain>
    </source>
</reference>
<evidence type="ECO:0000259" key="1">
    <source>
        <dbReference type="PROSITE" id="PS51186"/>
    </source>
</evidence>